<protein>
    <submittedName>
        <fullName evidence="1">Putative phage integrase</fullName>
    </submittedName>
</protein>
<sequence>MLYKDIFMDDVSFGPLTEQYFYSKSLRPATEWSYQKVVRSFEGFTPHNPANIDHLTVLKWWHRVLNDQHRATRTTYIICH</sequence>
<dbReference type="AlphaFoldDB" id="I7C3C6"/>
<reference evidence="1" key="1">
    <citation type="journal article" date="2012" name="PLoS ONE">
        <title>A Genomic Island in Salmonella enterica ssp. salamae Provides New Insights on the Genealogy of the Locus of Enterocyte Effacement.</title>
        <authorList>
            <person name="Chandry P.S."/>
            <person name="Gladman S."/>
            <person name="Moore S.C."/>
            <person name="Seemann T."/>
            <person name="Crandall K.A."/>
            <person name="Fegan N."/>
        </authorList>
    </citation>
    <scope>NUCLEOTIDE SEQUENCE</scope>
    <source>
        <strain evidence="1">S1296</strain>
        <strain evidence="2">S1635</strain>
    </source>
</reference>
<organism evidence="1">
    <name type="scientific">Salmonella enterica subsp. salamae serovar Sofia</name>
    <dbReference type="NCBI Taxonomy" id="46629"/>
    <lineage>
        <taxon>Bacteria</taxon>
        <taxon>Pseudomonadati</taxon>
        <taxon>Pseudomonadota</taxon>
        <taxon>Gammaproteobacteria</taxon>
        <taxon>Enterobacterales</taxon>
        <taxon>Enterobacteriaceae</taxon>
        <taxon>Salmonella</taxon>
    </lineage>
</organism>
<dbReference type="EMBL" id="JQ747523">
    <property type="protein sequence ID" value="AFO66344.1"/>
    <property type="molecule type" value="Genomic_DNA"/>
</dbReference>
<gene>
    <name evidence="1" type="ORF">SESS1296_03615</name>
    <name evidence="2" type="ORF">SESS1635_04964</name>
</gene>
<evidence type="ECO:0000313" key="1">
    <source>
        <dbReference type="EMBL" id="AFO66344.1"/>
    </source>
</evidence>
<dbReference type="EMBL" id="JQ747540">
    <property type="protein sequence ID" value="AFO66382.1"/>
    <property type="molecule type" value="Genomic_DNA"/>
</dbReference>
<proteinExistence type="predicted"/>
<name>I7C3C6_SALER</name>
<evidence type="ECO:0000313" key="2">
    <source>
        <dbReference type="EMBL" id="AFO66382.1"/>
    </source>
</evidence>
<accession>I7C3C6</accession>